<dbReference type="GO" id="GO:0005524">
    <property type="term" value="F:ATP binding"/>
    <property type="evidence" value="ECO:0007669"/>
    <property type="project" value="UniProtKB-KW"/>
</dbReference>
<evidence type="ECO:0000256" key="5">
    <source>
        <dbReference type="NCBIfam" id="TIGR01378"/>
    </source>
</evidence>
<dbReference type="EC" id="2.7.6.2" evidence="5"/>
<feature type="domain" description="Thiamin pyrophosphokinase thiamin-binding" evidence="6">
    <location>
        <begin position="138"/>
        <end position="201"/>
    </location>
</feature>
<keyword evidence="1" id="KW-0808">Transferase</keyword>
<dbReference type="InterPro" id="IPR053149">
    <property type="entry name" value="TPK"/>
</dbReference>
<evidence type="ECO:0000259" key="6">
    <source>
        <dbReference type="SMART" id="SM00983"/>
    </source>
</evidence>
<reference evidence="7 8" key="1">
    <citation type="submission" date="2014-06" db="EMBL/GenBank/DDBJ databases">
        <title>Draft genome sequence of the putrescine producing strain Lactococcus lactis subsp cremoris GE214.</title>
        <authorList>
            <person name="Ladero V."/>
            <person name="Linares D.M."/>
            <person name="del Rio B."/>
            <person name="Mayo B."/>
            <person name="Martin M.C."/>
            <person name="Fernandez M."/>
            <person name="Alvarez M.A."/>
        </authorList>
    </citation>
    <scope>NUCLEOTIDE SEQUENCE [LARGE SCALE GENOMIC DNA]</scope>
    <source>
        <strain evidence="7 8">GE214</strain>
    </source>
</reference>
<dbReference type="PANTHER" id="PTHR41299">
    <property type="entry name" value="THIAMINE PYROPHOSPHOKINASE"/>
    <property type="match status" value="1"/>
</dbReference>
<dbReference type="CDD" id="cd07995">
    <property type="entry name" value="TPK"/>
    <property type="match status" value="1"/>
</dbReference>
<keyword evidence="3 7" id="KW-0418">Kinase</keyword>
<sequence>MKILIVAGLPDFIPDETFDKYIGVDRGSLFLVEKGIQLTLAIGDFDSVSKTELDKISVSTDKLIKLPAEKDLTDLEAALDFILKDFPDAELTIAGALGGRLDHLLTNAYLATRPKYQSLAPKMHLVDQQNLVTYLLPGQHLLKRIPTYKYIGFVQVDTKDSLAIVGAKYPLKAEDNFSLIYASNEFISEQMQVSFDSGVVIVIYSGDLRKK</sequence>
<dbReference type="InterPro" id="IPR036759">
    <property type="entry name" value="TPK_catalytic_sf"/>
</dbReference>
<dbReference type="InterPro" id="IPR007373">
    <property type="entry name" value="Thiamin_PyroPKinase_B1-bd"/>
</dbReference>
<dbReference type="InterPro" id="IPR006282">
    <property type="entry name" value="Thi_PPkinase"/>
</dbReference>
<evidence type="ECO:0000256" key="1">
    <source>
        <dbReference type="ARBA" id="ARBA00022679"/>
    </source>
</evidence>
<dbReference type="Pfam" id="PF04265">
    <property type="entry name" value="TPK_B1_binding"/>
    <property type="match status" value="1"/>
</dbReference>
<dbReference type="PATRIC" id="fig|1415168.3.peg.657"/>
<dbReference type="GO" id="GO:0004788">
    <property type="term" value="F:thiamine diphosphokinase activity"/>
    <property type="evidence" value="ECO:0007669"/>
    <property type="project" value="UniProtKB-UniRule"/>
</dbReference>
<dbReference type="Pfam" id="PF04263">
    <property type="entry name" value="TPK_catalytic"/>
    <property type="match status" value="1"/>
</dbReference>
<evidence type="ECO:0000256" key="2">
    <source>
        <dbReference type="ARBA" id="ARBA00022741"/>
    </source>
</evidence>
<dbReference type="PANTHER" id="PTHR41299:SF1">
    <property type="entry name" value="THIAMINE PYROPHOSPHOKINASE"/>
    <property type="match status" value="1"/>
</dbReference>
<protein>
    <recommendedName>
        <fullName evidence="5">Thiamine diphosphokinase</fullName>
        <ecNumber evidence="5">2.7.6.2</ecNumber>
    </recommendedName>
</protein>
<dbReference type="Proteomes" id="UP000028401">
    <property type="component" value="Unassembled WGS sequence"/>
</dbReference>
<evidence type="ECO:0000313" key="7">
    <source>
        <dbReference type="EMBL" id="KEY63160.1"/>
    </source>
</evidence>
<dbReference type="GeneID" id="61110157"/>
<dbReference type="NCBIfam" id="TIGR01378">
    <property type="entry name" value="thi_PPkinase"/>
    <property type="match status" value="1"/>
</dbReference>
<dbReference type="GO" id="GO:0006772">
    <property type="term" value="P:thiamine metabolic process"/>
    <property type="evidence" value="ECO:0007669"/>
    <property type="project" value="UniProtKB-UniRule"/>
</dbReference>
<dbReference type="EMBL" id="AZSI01000013">
    <property type="protein sequence ID" value="KEY63160.1"/>
    <property type="molecule type" value="Genomic_DNA"/>
</dbReference>
<dbReference type="SMR" id="A0A084ACY1"/>
<dbReference type="SMART" id="SM00983">
    <property type="entry name" value="TPK_B1_binding"/>
    <property type="match status" value="1"/>
</dbReference>
<dbReference type="Gene3D" id="3.40.50.10240">
    <property type="entry name" value="Thiamin pyrophosphokinase, catalytic domain"/>
    <property type="match status" value="1"/>
</dbReference>
<evidence type="ECO:0000313" key="8">
    <source>
        <dbReference type="Proteomes" id="UP000028401"/>
    </source>
</evidence>
<comment type="caution">
    <text evidence="7">The sequence shown here is derived from an EMBL/GenBank/DDBJ whole genome shotgun (WGS) entry which is preliminary data.</text>
</comment>
<dbReference type="GO" id="GO:0009229">
    <property type="term" value="P:thiamine diphosphate biosynthetic process"/>
    <property type="evidence" value="ECO:0007669"/>
    <property type="project" value="InterPro"/>
</dbReference>
<dbReference type="AlphaFoldDB" id="A0A084ACY1"/>
<accession>A0A084ACY1</accession>
<dbReference type="RefSeq" id="WP_011835740.1">
    <property type="nucleotide sequence ID" value="NZ_AZSI01000013.1"/>
</dbReference>
<gene>
    <name evidence="7" type="ORF">U725_00620</name>
</gene>
<dbReference type="InterPro" id="IPR007371">
    <property type="entry name" value="TPK_catalytic"/>
</dbReference>
<evidence type="ECO:0000256" key="4">
    <source>
        <dbReference type="ARBA" id="ARBA00022840"/>
    </source>
</evidence>
<dbReference type="GO" id="GO:0016301">
    <property type="term" value="F:kinase activity"/>
    <property type="evidence" value="ECO:0007669"/>
    <property type="project" value="UniProtKB-KW"/>
</dbReference>
<proteinExistence type="predicted"/>
<keyword evidence="4" id="KW-0067">ATP-binding</keyword>
<dbReference type="SUPFAM" id="SSF63999">
    <property type="entry name" value="Thiamin pyrophosphokinase, catalytic domain"/>
    <property type="match status" value="1"/>
</dbReference>
<evidence type="ECO:0000256" key="3">
    <source>
        <dbReference type="ARBA" id="ARBA00022777"/>
    </source>
</evidence>
<name>A0A084ACY1_LACLC</name>
<keyword evidence="2" id="KW-0547">Nucleotide-binding</keyword>
<dbReference type="GO" id="GO:0030975">
    <property type="term" value="F:thiamine binding"/>
    <property type="evidence" value="ECO:0007669"/>
    <property type="project" value="InterPro"/>
</dbReference>
<organism evidence="7 8">
    <name type="scientific">Lactococcus cremoris subsp. cremoris GE214</name>
    <dbReference type="NCBI Taxonomy" id="1415168"/>
    <lineage>
        <taxon>Bacteria</taxon>
        <taxon>Bacillati</taxon>
        <taxon>Bacillota</taxon>
        <taxon>Bacilli</taxon>
        <taxon>Lactobacillales</taxon>
        <taxon>Streptococcaceae</taxon>
        <taxon>Lactococcus</taxon>
        <taxon>Lactococcus cremoris subsp. cremoris</taxon>
    </lineage>
</organism>